<dbReference type="Pfam" id="PF00076">
    <property type="entry name" value="RRM_1"/>
    <property type="match status" value="1"/>
</dbReference>
<proteinExistence type="predicted"/>
<dbReference type="eggNOG" id="ENOG502QUGB">
    <property type="taxonomic scope" value="Eukaryota"/>
</dbReference>
<dbReference type="EMBL" id="BAUL01000020">
    <property type="protein sequence ID" value="GAD92174.1"/>
    <property type="molecule type" value="Genomic_DNA"/>
</dbReference>
<protein>
    <submittedName>
        <fullName evidence="5">RNA binding domain protein</fullName>
    </submittedName>
</protein>
<keyword evidence="1" id="KW-0694">RNA-binding</keyword>
<dbReference type="AlphaFoldDB" id="V5F8D0"/>
<dbReference type="InParanoid" id="V5F8D0"/>
<reference evidence="6" key="1">
    <citation type="journal article" date="2014" name="Genome Announc.">
        <title>Draft genome sequence of the formaldehyde-resistant fungus Byssochlamys spectabilis No. 5 (anamorph Paecilomyces variotii No. 5) (NBRC109023).</title>
        <authorList>
            <person name="Oka T."/>
            <person name="Ekino K."/>
            <person name="Fukuda K."/>
            <person name="Nomura Y."/>
        </authorList>
    </citation>
    <scope>NUCLEOTIDE SEQUENCE [LARGE SCALE GENOMIC DNA]</scope>
    <source>
        <strain evidence="6">No. 5 / NBRC 109023</strain>
    </source>
</reference>
<keyword evidence="2" id="KW-0175">Coiled coil</keyword>
<dbReference type="InterPro" id="IPR012677">
    <property type="entry name" value="Nucleotide-bd_a/b_plait_sf"/>
</dbReference>
<evidence type="ECO:0000256" key="2">
    <source>
        <dbReference type="SAM" id="Coils"/>
    </source>
</evidence>
<dbReference type="HOGENOM" id="CLU_586586_0_0_1"/>
<feature type="compositionally biased region" description="Polar residues" evidence="3">
    <location>
        <begin position="374"/>
        <end position="398"/>
    </location>
</feature>
<feature type="region of interest" description="Disordered" evidence="3">
    <location>
        <begin position="256"/>
        <end position="275"/>
    </location>
</feature>
<feature type="domain" description="RRM" evidence="4">
    <location>
        <begin position="57"/>
        <end position="136"/>
    </location>
</feature>
<dbReference type="OrthoDB" id="410044at2759"/>
<evidence type="ECO:0000256" key="3">
    <source>
        <dbReference type="SAM" id="MobiDB-lite"/>
    </source>
</evidence>
<evidence type="ECO:0000256" key="1">
    <source>
        <dbReference type="PROSITE-ProRule" id="PRU00176"/>
    </source>
</evidence>
<comment type="caution">
    <text evidence="5">The sequence shown here is derived from an EMBL/GenBank/DDBJ whole genome shotgun (WGS) entry which is preliminary data.</text>
</comment>
<dbReference type="PROSITE" id="PS50102">
    <property type="entry name" value="RRM"/>
    <property type="match status" value="1"/>
</dbReference>
<feature type="compositionally biased region" description="Polar residues" evidence="3">
    <location>
        <begin position="293"/>
        <end position="319"/>
    </location>
</feature>
<dbReference type="GO" id="GO:0003723">
    <property type="term" value="F:RNA binding"/>
    <property type="evidence" value="ECO:0007669"/>
    <property type="project" value="UniProtKB-UniRule"/>
</dbReference>
<keyword evidence="6" id="KW-1185">Reference proteome</keyword>
<dbReference type="PANTHER" id="PTHR48034">
    <property type="entry name" value="TRANSFORMER-2 SEX-DETERMINING PROTEIN-RELATED"/>
    <property type="match status" value="1"/>
</dbReference>
<evidence type="ECO:0000313" key="5">
    <source>
        <dbReference type="EMBL" id="GAD92174.1"/>
    </source>
</evidence>
<dbReference type="InterPro" id="IPR000504">
    <property type="entry name" value="RRM_dom"/>
</dbReference>
<sequence length="466" mass="51833">MFETQPPPLYSGMTVFEGPPPPIYPFVESGVIYPRRVDRAYARPCATNAQGLFPPSACLFIGNLSTQVSRHQLARDLEARFAVFGNCHVKIKYDKKNQLPTAFLQFERMQDAEAALQYDNAPVLHGRVLRIERAKSRRTASLGRRNSFPMTEADVYEALYDRGPLEAFCIQPVLFHGYYPTQVATVTFAYIDDCIDAIKVLEHSFKYFMQLLPIDGSPLLAWAPPTLFLPPCPPFPHPPLPHPMLPHAFHAGSNATHEYKSESGSRNTVTPSPAKDEAVAHAEMENVLAVQSGAETTNTDTESQSTVKNGRGAVQQSERTTGEEGPALHEEKPATAHEDPEQDSGPSSIASPQSRSRSGSRTTETTLVDGDGASNKTSPSPVRNAEYTGQDNTQSTLSEEFKQSLHIGSTIIPKIRPWVYQEMLERNIELSAKDVEEVIRDLEEEQRVKEFQRAEKKIAKPKKKKT</sequence>
<feature type="compositionally biased region" description="Basic and acidic residues" evidence="3">
    <location>
        <begin position="320"/>
        <end position="339"/>
    </location>
</feature>
<dbReference type="Proteomes" id="UP000018001">
    <property type="component" value="Unassembled WGS sequence"/>
</dbReference>
<feature type="region of interest" description="Disordered" evidence="3">
    <location>
        <begin position="292"/>
        <end position="400"/>
    </location>
</feature>
<evidence type="ECO:0000259" key="4">
    <source>
        <dbReference type="PROSITE" id="PS50102"/>
    </source>
</evidence>
<feature type="compositionally biased region" description="Low complexity" evidence="3">
    <location>
        <begin position="344"/>
        <end position="361"/>
    </location>
</feature>
<dbReference type="InterPro" id="IPR050441">
    <property type="entry name" value="RBM"/>
</dbReference>
<dbReference type="InterPro" id="IPR035979">
    <property type="entry name" value="RBD_domain_sf"/>
</dbReference>
<evidence type="ECO:0000313" key="6">
    <source>
        <dbReference type="Proteomes" id="UP000018001"/>
    </source>
</evidence>
<name>V5F8D0_BYSSN</name>
<feature type="coiled-coil region" evidence="2">
    <location>
        <begin position="425"/>
        <end position="455"/>
    </location>
</feature>
<gene>
    <name evidence="5" type="ORF">PVAR5_0761</name>
</gene>
<accession>V5F8D0</accession>
<dbReference type="SMART" id="SM00360">
    <property type="entry name" value="RRM"/>
    <property type="match status" value="1"/>
</dbReference>
<dbReference type="SUPFAM" id="SSF54928">
    <property type="entry name" value="RNA-binding domain, RBD"/>
    <property type="match status" value="1"/>
</dbReference>
<dbReference type="Gene3D" id="3.30.70.330">
    <property type="match status" value="1"/>
</dbReference>
<organism evidence="5 6">
    <name type="scientific">Byssochlamys spectabilis (strain No. 5 / NBRC 109023)</name>
    <name type="common">Paecilomyces variotii</name>
    <dbReference type="NCBI Taxonomy" id="1356009"/>
    <lineage>
        <taxon>Eukaryota</taxon>
        <taxon>Fungi</taxon>
        <taxon>Dikarya</taxon>
        <taxon>Ascomycota</taxon>
        <taxon>Pezizomycotina</taxon>
        <taxon>Eurotiomycetes</taxon>
        <taxon>Eurotiomycetidae</taxon>
        <taxon>Eurotiales</taxon>
        <taxon>Thermoascaceae</taxon>
        <taxon>Paecilomyces</taxon>
    </lineage>
</organism>